<dbReference type="Proteomes" id="UP000499080">
    <property type="component" value="Unassembled WGS sequence"/>
</dbReference>
<organism evidence="2 3">
    <name type="scientific">Araneus ventricosus</name>
    <name type="common">Orbweaver spider</name>
    <name type="synonym">Epeira ventricosa</name>
    <dbReference type="NCBI Taxonomy" id="182803"/>
    <lineage>
        <taxon>Eukaryota</taxon>
        <taxon>Metazoa</taxon>
        <taxon>Ecdysozoa</taxon>
        <taxon>Arthropoda</taxon>
        <taxon>Chelicerata</taxon>
        <taxon>Arachnida</taxon>
        <taxon>Araneae</taxon>
        <taxon>Araneomorphae</taxon>
        <taxon>Entelegynae</taxon>
        <taxon>Araneoidea</taxon>
        <taxon>Araneidae</taxon>
        <taxon>Araneus</taxon>
    </lineage>
</organism>
<sequence>MPSSRIHFSQCNNRHPYRVQKRANATYRRVLRNGQRNGHREFGHSPLLQIARERHAPPGGAADGDPGEDTGIVSDASIVSAKKL</sequence>
<evidence type="ECO:0000256" key="1">
    <source>
        <dbReference type="SAM" id="MobiDB-lite"/>
    </source>
</evidence>
<protein>
    <submittedName>
        <fullName evidence="2">Uncharacterized protein</fullName>
    </submittedName>
</protein>
<evidence type="ECO:0000313" key="3">
    <source>
        <dbReference type="Proteomes" id="UP000499080"/>
    </source>
</evidence>
<dbReference type="EMBL" id="BGPR01007536">
    <property type="protein sequence ID" value="GBN27628.1"/>
    <property type="molecule type" value="Genomic_DNA"/>
</dbReference>
<name>A0A4Y2MKC9_ARAVE</name>
<reference evidence="2 3" key="1">
    <citation type="journal article" date="2019" name="Sci. Rep.">
        <title>Orb-weaving spider Araneus ventricosus genome elucidates the spidroin gene catalogue.</title>
        <authorList>
            <person name="Kono N."/>
            <person name="Nakamura H."/>
            <person name="Ohtoshi R."/>
            <person name="Moran D.A.P."/>
            <person name="Shinohara A."/>
            <person name="Yoshida Y."/>
            <person name="Fujiwara M."/>
            <person name="Mori M."/>
            <person name="Tomita M."/>
            <person name="Arakawa K."/>
        </authorList>
    </citation>
    <scope>NUCLEOTIDE SEQUENCE [LARGE SCALE GENOMIC DNA]</scope>
</reference>
<gene>
    <name evidence="2" type="ORF">AVEN_120492_1</name>
</gene>
<comment type="caution">
    <text evidence="2">The sequence shown here is derived from an EMBL/GenBank/DDBJ whole genome shotgun (WGS) entry which is preliminary data.</text>
</comment>
<accession>A0A4Y2MKC9</accession>
<feature type="region of interest" description="Disordered" evidence="1">
    <location>
        <begin position="53"/>
        <end position="84"/>
    </location>
</feature>
<proteinExistence type="predicted"/>
<dbReference type="AlphaFoldDB" id="A0A4Y2MKC9"/>
<keyword evidence="3" id="KW-1185">Reference proteome</keyword>
<evidence type="ECO:0000313" key="2">
    <source>
        <dbReference type="EMBL" id="GBN27628.1"/>
    </source>
</evidence>